<sequence>MAVPRMFPCVLTVTALALTACTSTGTPSEPQPGSSVASGAIGPGGPAGDGATAVETAPPATPTPATLTPEAYRVQLDAVRGPVRDALSKVASAGSLKSLESRADDAEDALNEAASTLAALTPPAEVAAQHADFVDALRGMSAGMGDLRVAVDSRSVCTASGALASLGKSGELKELQEAADALSDVGDYPSDVVSVKARAETSRRLPNGRYLRSESRNGRGNLAINNGGSRDAVVTLLRGKKRVISVYVRKKSKFTVAGVRDGKYRVYFTTGTDWDARERSFSRSCSFQRFEDSFPFKTTYTATQVRWQNWRITLHAIKGGNAQTGDVNPDDFPS</sequence>
<dbReference type="AlphaFoldDB" id="A0A840NWR5"/>
<dbReference type="EMBL" id="JACHGN010000003">
    <property type="protein sequence ID" value="MBB5131958.1"/>
    <property type="molecule type" value="Genomic_DNA"/>
</dbReference>
<reference evidence="3 4" key="1">
    <citation type="submission" date="2020-08" db="EMBL/GenBank/DDBJ databases">
        <title>Genomic Encyclopedia of Type Strains, Phase IV (KMG-IV): sequencing the most valuable type-strain genomes for metagenomic binning, comparative biology and taxonomic classification.</title>
        <authorList>
            <person name="Goeker M."/>
        </authorList>
    </citation>
    <scope>NUCLEOTIDE SEQUENCE [LARGE SCALE GENOMIC DNA]</scope>
    <source>
        <strain evidence="3 4">DSM 45615</strain>
    </source>
</reference>
<proteinExistence type="predicted"/>
<accession>A0A840NWR5</accession>
<gene>
    <name evidence="3" type="ORF">HNP84_001671</name>
</gene>
<evidence type="ECO:0000313" key="3">
    <source>
        <dbReference type="EMBL" id="MBB5131958.1"/>
    </source>
</evidence>
<keyword evidence="4" id="KW-1185">Reference proteome</keyword>
<feature type="compositionally biased region" description="Low complexity" evidence="1">
    <location>
        <begin position="49"/>
        <end position="66"/>
    </location>
</feature>
<organism evidence="3 4">
    <name type="scientific">Thermocatellispora tengchongensis</name>
    <dbReference type="NCBI Taxonomy" id="1073253"/>
    <lineage>
        <taxon>Bacteria</taxon>
        <taxon>Bacillati</taxon>
        <taxon>Actinomycetota</taxon>
        <taxon>Actinomycetes</taxon>
        <taxon>Streptosporangiales</taxon>
        <taxon>Streptosporangiaceae</taxon>
        <taxon>Thermocatellispora</taxon>
    </lineage>
</organism>
<evidence type="ECO:0000256" key="2">
    <source>
        <dbReference type="SAM" id="SignalP"/>
    </source>
</evidence>
<comment type="caution">
    <text evidence="3">The sequence shown here is derived from an EMBL/GenBank/DDBJ whole genome shotgun (WGS) entry which is preliminary data.</text>
</comment>
<evidence type="ECO:0000256" key="1">
    <source>
        <dbReference type="SAM" id="MobiDB-lite"/>
    </source>
</evidence>
<evidence type="ECO:0000313" key="4">
    <source>
        <dbReference type="Proteomes" id="UP000578449"/>
    </source>
</evidence>
<dbReference type="RefSeq" id="WP_185048763.1">
    <property type="nucleotide sequence ID" value="NZ_BAABIX010000028.1"/>
</dbReference>
<feature type="chain" id="PRO_5038941544" evidence="2">
    <location>
        <begin position="18"/>
        <end position="334"/>
    </location>
</feature>
<name>A0A840NWR5_9ACTN</name>
<keyword evidence="2" id="KW-0732">Signal</keyword>
<protein>
    <submittedName>
        <fullName evidence="3">Uncharacterized protein</fullName>
    </submittedName>
</protein>
<feature type="signal peptide" evidence="2">
    <location>
        <begin position="1"/>
        <end position="17"/>
    </location>
</feature>
<feature type="region of interest" description="Disordered" evidence="1">
    <location>
        <begin position="24"/>
        <end position="66"/>
    </location>
</feature>
<dbReference type="Proteomes" id="UP000578449">
    <property type="component" value="Unassembled WGS sequence"/>
</dbReference>
<dbReference type="PROSITE" id="PS51257">
    <property type="entry name" value="PROKAR_LIPOPROTEIN"/>
    <property type="match status" value="1"/>
</dbReference>